<accession>A0A2G9ULN1</accession>
<dbReference type="InterPro" id="IPR055119">
    <property type="entry name" value="Mig18_Fn1"/>
</dbReference>
<evidence type="ECO:0000313" key="3">
    <source>
        <dbReference type="EMBL" id="PIO71168.1"/>
    </source>
</evidence>
<reference evidence="3 4" key="1">
    <citation type="submission" date="2015-09" db="EMBL/GenBank/DDBJ databases">
        <title>Draft genome of the parasitic nematode Teladorsagia circumcincta isolate WARC Sus (inbred).</title>
        <authorList>
            <person name="Mitreva M."/>
        </authorList>
    </citation>
    <scope>NUCLEOTIDE SEQUENCE [LARGE SCALE GENOMIC DNA]</scope>
    <source>
        <strain evidence="3 4">S</strain>
    </source>
</reference>
<keyword evidence="1" id="KW-0732">Signal</keyword>
<feature type="chain" id="PRO_5013802650" description="Abnormal cell migration protein 18-like fibronectin type I domain-containing protein" evidence="1">
    <location>
        <begin position="16"/>
        <end position="92"/>
    </location>
</feature>
<gene>
    <name evidence="3" type="ORF">TELCIR_06943</name>
</gene>
<dbReference type="AlphaFoldDB" id="A0A2G9ULN1"/>
<evidence type="ECO:0000259" key="2">
    <source>
        <dbReference type="Pfam" id="PF23003"/>
    </source>
</evidence>
<organism evidence="3 4">
    <name type="scientific">Teladorsagia circumcincta</name>
    <name type="common">Brown stomach worm</name>
    <name type="synonym">Ostertagia circumcincta</name>
    <dbReference type="NCBI Taxonomy" id="45464"/>
    <lineage>
        <taxon>Eukaryota</taxon>
        <taxon>Metazoa</taxon>
        <taxon>Ecdysozoa</taxon>
        <taxon>Nematoda</taxon>
        <taxon>Chromadorea</taxon>
        <taxon>Rhabditida</taxon>
        <taxon>Rhabditina</taxon>
        <taxon>Rhabditomorpha</taxon>
        <taxon>Strongyloidea</taxon>
        <taxon>Trichostrongylidae</taxon>
        <taxon>Teladorsagia</taxon>
    </lineage>
</organism>
<dbReference type="Pfam" id="PF23003">
    <property type="entry name" value="Fn1_2"/>
    <property type="match status" value="1"/>
</dbReference>
<dbReference type="Proteomes" id="UP000230423">
    <property type="component" value="Unassembled WGS sequence"/>
</dbReference>
<evidence type="ECO:0000313" key="4">
    <source>
        <dbReference type="Proteomes" id="UP000230423"/>
    </source>
</evidence>
<dbReference type="PANTHER" id="PTHR35572">
    <property type="entry name" value="PROTEIN CBG04538-RELATED"/>
    <property type="match status" value="1"/>
</dbReference>
<dbReference type="OrthoDB" id="5846929at2759"/>
<feature type="domain" description="Abnormal cell migration protein 18-like fibronectin type I" evidence="2">
    <location>
        <begin position="17"/>
        <end position="84"/>
    </location>
</feature>
<evidence type="ECO:0000256" key="1">
    <source>
        <dbReference type="SAM" id="SignalP"/>
    </source>
</evidence>
<protein>
    <recommendedName>
        <fullName evidence="2">Abnormal cell migration protein 18-like fibronectin type I domain-containing protein</fullName>
    </recommendedName>
</protein>
<dbReference type="InterPro" id="IPR040282">
    <property type="entry name" value="Mig-18-like"/>
</dbReference>
<sequence length="92" mass="10628">MKFLLLYLCVGIVLAMDCEYNGRKYRNGQTWVTRGFVIRCKATEFSWETMIVACRTRKGTKIPINGIKTENGVKYRCYENEKGEVTLKASSF</sequence>
<proteinExistence type="predicted"/>
<feature type="signal peptide" evidence="1">
    <location>
        <begin position="1"/>
        <end position="15"/>
    </location>
</feature>
<dbReference type="EMBL" id="KZ346032">
    <property type="protein sequence ID" value="PIO71168.1"/>
    <property type="molecule type" value="Genomic_DNA"/>
</dbReference>
<keyword evidence="4" id="KW-1185">Reference proteome</keyword>
<name>A0A2G9ULN1_TELCI</name>